<dbReference type="EMBL" id="JAWPEI010000120">
    <property type="protein sequence ID" value="KAK4706238.1"/>
    <property type="molecule type" value="Genomic_DNA"/>
</dbReference>
<keyword evidence="2" id="KW-1185">Reference proteome</keyword>
<protein>
    <recommendedName>
        <fullName evidence="3">Retrotransposon gag domain-containing protein</fullName>
    </recommendedName>
</protein>
<organism evidence="1 2">
    <name type="scientific">Solanum pinnatisectum</name>
    <name type="common">tansyleaf nightshade</name>
    <dbReference type="NCBI Taxonomy" id="50273"/>
    <lineage>
        <taxon>Eukaryota</taxon>
        <taxon>Viridiplantae</taxon>
        <taxon>Streptophyta</taxon>
        <taxon>Embryophyta</taxon>
        <taxon>Tracheophyta</taxon>
        <taxon>Spermatophyta</taxon>
        <taxon>Magnoliopsida</taxon>
        <taxon>eudicotyledons</taxon>
        <taxon>Gunneridae</taxon>
        <taxon>Pentapetalae</taxon>
        <taxon>asterids</taxon>
        <taxon>lamiids</taxon>
        <taxon>Solanales</taxon>
        <taxon>Solanaceae</taxon>
        <taxon>Solanoideae</taxon>
        <taxon>Solaneae</taxon>
        <taxon>Solanum</taxon>
    </lineage>
</organism>
<dbReference type="PANTHER" id="PTHR33437">
    <property type="entry name" value="OS06G0361200 PROTEIN"/>
    <property type="match status" value="1"/>
</dbReference>
<evidence type="ECO:0000313" key="2">
    <source>
        <dbReference type="Proteomes" id="UP001311915"/>
    </source>
</evidence>
<proteinExistence type="predicted"/>
<dbReference type="Proteomes" id="UP001311915">
    <property type="component" value="Unassembled WGS sequence"/>
</dbReference>
<evidence type="ECO:0008006" key="3">
    <source>
        <dbReference type="Google" id="ProtNLM"/>
    </source>
</evidence>
<sequence length="177" mass="20582">MMENMEKSESTQLCENLHETQEKRESFAKQETIITEFQVSAKGLIPVDKLKDFIKEANKDKYESTSKSSLTYVKPYSQRIDKLKIHADYQPPKLQQFDNNGNSKQHVAHFVGTCNNVGTYGDYLVKKFVGYLTGIAFEWYIDLESSSIDSWEQMEQQFIKYFHSTRHVVSMIEIANT</sequence>
<dbReference type="AlphaFoldDB" id="A0AAV9JYW6"/>
<accession>A0AAV9JYW6</accession>
<dbReference type="PANTHER" id="PTHR33437:SF4">
    <property type="entry name" value="RETROTRANSPOSON GAG PROTEIN"/>
    <property type="match status" value="1"/>
</dbReference>
<name>A0AAV9JYW6_9SOLN</name>
<gene>
    <name evidence="1" type="ORF">R3W88_034205</name>
</gene>
<reference evidence="1 2" key="1">
    <citation type="submission" date="2023-10" db="EMBL/GenBank/DDBJ databases">
        <title>Genome-Wide Identification Analysis in wild type Solanum Pinnatisectum Reveals Some Genes Defensing Phytophthora Infestans.</title>
        <authorList>
            <person name="Sun C."/>
        </authorList>
    </citation>
    <scope>NUCLEOTIDE SEQUENCE [LARGE SCALE GENOMIC DNA]</scope>
    <source>
        <strain evidence="1">LQN</strain>
        <tissue evidence="1">Leaf</tissue>
    </source>
</reference>
<evidence type="ECO:0000313" key="1">
    <source>
        <dbReference type="EMBL" id="KAK4706238.1"/>
    </source>
</evidence>
<comment type="caution">
    <text evidence="1">The sequence shown here is derived from an EMBL/GenBank/DDBJ whole genome shotgun (WGS) entry which is preliminary data.</text>
</comment>